<gene>
    <name evidence="2" type="ORF">Q31a_59680</name>
</gene>
<organism evidence="2 3">
    <name type="scientific">Aureliella helgolandensis</name>
    <dbReference type="NCBI Taxonomy" id="2527968"/>
    <lineage>
        <taxon>Bacteria</taxon>
        <taxon>Pseudomonadati</taxon>
        <taxon>Planctomycetota</taxon>
        <taxon>Planctomycetia</taxon>
        <taxon>Pirellulales</taxon>
        <taxon>Pirellulaceae</taxon>
        <taxon>Aureliella</taxon>
    </lineage>
</organism>
<accession>A0A518GG48</accession>
<dbReference type="PROSITE" id="PS51154">
    <property type="entry name" value="MACRO"/>
    <property type="match status" value="1"/>
</dbReference>
<dbReference type="Proteomes" id="UP000318017">
    <property type="component" value="Chromosome"/>
</dbReference>
<proteinExistence type="predicted"/>
<evidence type="ECO:0000313" key="2">
    <source>
        <dbReference type="EMBL" id="QDV27576.1"/>
    </source>
</evidence>
<sequence>MNVVLTIGDVLDASADVLICTANPWLNMSGGINGAIRERCDEIQAELRTHLDSIMQSAVPAGTVVRTSAGSLPFSHIIHAVAIDPFYDSSHQLVAATLTAAFELACSLGARSVSLPTLRAVDLIAI</sequence>
<dbReference type="InterPro" id="IPR043472">
    <property type="entry name" value="Macro_dom-like"/>
</dbReference>
<dbReference type="OrthoDB" id="290383at2"/>
<dbReference type="Gene3D" id="3.40.220.10">
    <property type="entry name" value="Leucine Aminopeptidase, subunit E, domain 1"/>
    <property type="match status" value="1"/>
</dbReference>
<dbReference type="Pfam" id="PF01661">
    <property type="entry name" value="Macro"/>
    <property type="match status" value="1"/>
</dbReference>
<protein>
    <submittedName>
        <fullName evidence="2">RNase III inhibitor</fullName>
    </submittedName>
</protein>
<dbReference type="SMART" id="SM00506">
    <property type="entry name" value="A1pp"/>
    <property type="match status" value="1"/>
</dbReference>
<reference evidence="2 3" key="1">
    <citation type="submission" date="2019-02" db="EMBL/GenBank/DDBJ databases">
        <title>Deep-cultivation of Planctomycetes and their phenomic and genomic characterization uncovers novel biology.</title>
        <authorList>
            <person name="Wiegand S."/>
            <person name="Jogler M."/>
            <person name="Boedeker C."/>
            <person name="Pinto D."/>
            <person name="Vollmers J."/>
            <person name="Rivas-Marin E."/>
            <person name="Kohn T."/>
            <person name="Peeters S.H."/>
            <person name="Heuer A."/>
            <person name="Rast P."/>
            <person name="Oberbeckmann S."/>
            <person name="Bunk B."/>
            <person name="Jeske O."/>
            <person name="Meyerdierks A."/>
            <person name="Storesund J.E."/>
            <person name="Kallscheuer N."/>
            <person name="Luecker S."/>
            <person name="Lage O.M."/>
            <person name="Pohl T."/>
            <person name="Merkel B.J."/>
            <person name="Hornburger P."/>
            <person name="Mueller R.-W."/>
            <person name="Bruemmer F."/>
            <person name="Labrenz M."/>
            <person name="Spormann A.M."/>
            <person name="Op den Camp H."/>
            <person name="Overmann J."/>
            <person name="Amann R."/>
            <person name="Jetten M.S.M."/>
            <person name="Mascher T."/>
            <person name="Medema M.H."/>
            <person name="Devos D.P."/>
            <person name="Kaster A.-K."/>
            <person name="Ovreas L."/>
            <person name="Rohde M."/>
            <person name="Galperin M.Y."/>
            <person name="Jogler C."/>
        </authorList>
    </citation>
    <scope>NUCLEOTIDE SEQUENCE [LARGE SCALE GENOMIC DNA]</scope>
    <source>
        <strain evidence="2 3">Q31a</strain>
    </source>
</reference>
<dbReference type="RefSeq" id="WP_145085173.1">
    <property type="nucleotide sequence ID" value="NZ_CP036298.1"/>
</dbReference>
<dbReference type="AlphaFoldDB" id="A0A518GG48"/>
<evidence type="ECO:0000259" key="1">
    <source>
        <dbReference type="PROSITE" id="PS51154"/>
    </source>
</evidence>
<dbReference type="KEGG" id="ahel:Q31a_59680"/>
<keyword evidence="3" id="KW-1185">Reference proteome</keyword>
<feature type="domain" description="Macro" evidence="1">
    <location>
        <begin position="1"/>
        <end position="126"/>
    </location>
</feature>
<dbReference type="InterPro" id="IPR002589">
    <property type="entry name" value="Macro_dom"/>
</dbReference>
<name>A0A518GG48_9BACT</name>
<dbReference type="SUPFAM" id="SSF52949">
    <property type="entry name" value="Macro domain-like"/>
    <property type="match status" value="1"/>
</dbReference>
<dbReference type="EMBL" id="CP036298">
    <property type="protein sequence ID" value="QDV27576.1"/>
    <property type="molecule type" value="Genomic_DNA"/>
</dbReference>
<evidence type="ECO:0000313" key="3">
    <source>
        <dbReference type="Proteomes" id="UP000318017"/>
    </source>
</evidence>